<reference evidence="1 2" key="1">
    <citation type="submission" date="2015-01" db="EMBL/GenBank/DDBJ databases">
        <title>Evolution of Trichinella species and genotypes.</title>
        <authorList>
            <person name="Korhonen P.K."/>
            <person name="Edoardo P."/>
            <person name="Giuseppe L.R."/>
            <person name="Gasser R.B."/>
        </authorList>
    </citation>
    <scope>NUCLEOTIDE SEQUENCE [LARGE SCALE GENOMIC DNA]</scope>
    <source>
        <strain evidence="1">ISS1980</strain>
    </source>
</reference>
<dbReference type="Proteomes" id="UP000054843">
    <property type="component" value="Unassembled WGS sequence"/>
</dbReference>
<keyword evidence="2" id="KW-1185">Reference proteome</keyword>
<dbReference type="EMBL" id="JYDO01000040">
    <property type="protein sequence ID" value="KRZ75244.1"/>
    <property type="molecule type" value="Genomic_DNA"/>
</dbReference>
<name>A0A0V1MUF0_9BILA</name>
<comment type="caution">
    <text evidence="1">The sequence shown here is derived from an EMBL/GenBank/DDBJ whole genome shotgun (WGS) entry which is preliminary data.</text>
</comment>
<sequence length="100" mass="11979">MYIKINTLTFREFTIEGQMRNLMINSDLWFRLQFCDDLYSFFESEKYQKLICPYNRTMKIRHCAREACIYMREEELEPICGKYALAKGIAVLLEEAGKDQ</sequence>
<gene>
    <name evidence="1" type="ORF">T10_6612</name>
</gene>
<protein>
    <submittedName>
        <fullName evidence="1">Uncharacterized protein</fullName>
    </submittedName>
</protein>
<evidence type="ECO:0000313" key="1">
    <source>
        <dbReference type="EMBL" id="KRZ75244.1"/>
    </source>
</evidence>
<evidence type="ECO:0000313" key="2">
    <source>
        <dbReference type="Proteomes" id="UP000054843"/>
    </source>
</evidence>
<accession>A0A0V1MUF0</accession>
<dbReference type="AlphaFoldDB" id="A0A0V1MUF0"/>
<proteinExistence type="predicted"/>
<organism evidence="1 2">
    <name type="scientific">Trichinella papuae</name>
    <dbReference type="NCBI Taxonomy" id="268474"/>
    <lineage>
        <taxon>Eukaryota</taxon>
        <taxon>Metazoa</taxon>
        <taxon>Ecdysozoa</taxon>
        <taxon>Nematoda</taxon>
        <taxon>Enoplea</taxon>
        <taxon>Dorylaimia</taxon>
        <taxon>Trichinellida</taxon>
        <taxon>Trichinellidae</taxon>
        <taxon>Trichinella</taxon>
    </lineage>
</organism>